<dbReference type="AlphaFoldDB" id="A0A7C0U6Q7"/>
<protein>
    <submittedName>
        <fullName evidence="1">Uncharacterized protein</fullName>
    </submittedName>
</protein>
<sequence>MGWLERMKEMNIVKLRILVFTLLVLSFLFALALLKIGAERLGLSGGVPPLLKLVEDKEIVVKGDDIDAINKSLGKKVVVEDRIKRVDSYPDEGLWIVKLTYISVPLGEERVWELRKKGIALDSVEGMAVRVEGVLKIHPIYGLQLSLSKNSNLNFVTGRVRR</sequence>
<comment type="caution">
    <text evidence="1">The sequence shown here is derived from an EMBL/GenBank/DDBJ whole genome shotgun (WGS) entry which is preliminary data.</text>
</comment>
<organism evidence="1">
    <name type="scientific">Thermosulfidibacter takaii</name>
    <dbReference type="NCBI Taxonomy" id="412593"/>
    <lineage>
        <taxon>Bacteria</taxon>
        <taxon>Pseudomonadati</taxon>
        <taxon>Thermosulfidibacterota</taxon>
        <taxon>Thermosulfidibacteria</taxon>
        <taxon>Thermosulfidibacterales</taxon>
        <taxon>Thermosulfidibacteraceae</taxon>
    </lineage>
</organism>
<proteinExistence type="predicted"/>
<reference evidence="1" key="1">
    <citation type="journal article" date="2020" name="mSystems">
        <title>Genome- and Community-Level Interaction Insights into Carbon Utilization and Element Cycling Functions of Hydrothermarchaeota in Hydrothermal Sediment.</title>
        <authorList>
            <person name="Zhou Z."/>
            <person name="Liu Y."/>
            <person name="Xu W."/>
            <person name="Pan J."/>
            <person name="Luo Z.H."/>
            <person name="Li M."/>
        </authorList>
    </citation>
    <scope>NUCLEOTIDE SEQUENCE [LARGE SCALE GENOMIC DNA]</scope>
    <source>
        <strain evidence="1">HyVt-115</strain>
    </source>
</reference>
<accession>A0A7C0U6Q7</accession>
<dbReference type="EMBL" id="DQWS01000099">
    <property type="protein sequence ID" value="HDD52933.1"/>
    <property type="molecule type" value="Genomic_DNA"/>
</dbReference>
<evidence type="ECO:0000313" key="1">
    <source>
        <dbReference type="EMBL" id="HDD52933.1"/>
    </source>
</evidence>
<gene>
    <name evidence="1" type="ORF">ENF32_02545</name>
</gene>
<dbReference type="Proteomes" id="UP000885690">
    <property type="component" value="Unassembled WGS sequence"/>
</dbReference>
<name>A0A7C0U6Q7_9BACT</name>